<dbReference type="Proteomes" id="UP000772151">
    <property type="component" value="Unassembled WGS sequence"/>
</dbReference>
<reference evidence="2" key="4">
    <citation type="submission" date="2019-04" db="EMBL/GenBank/DDBJ databases">
        <title>Evolution of Biomass-Degrading Anaerobic Consortia Revealed by Metagenomics.</title>
        <authorList>
            <person name="Peng X."/>
        </authorList>
    </citation>
    <scope>NUCLEOTIDE SEQUENCE</scope>
    <source>
        <strain evidence="2">SIG242</strain>
    </source>
</reference>
<dbReference type="Proteomes" id="UP000182958">
    <property type="component" value="Unassembled WGS sequence"/>
</dbReference>
<dbReference type="Pfam" id="PF06961">
    <property type="entry name" value="DUF1294"/>
    <property type="match status" value="1"/>
</dbReference>
<reference evidence="5" key="3">
    <citation type="submission" date="2016-11" db="EMBL/GenBank/DDBJ databases">
        <authorList>
            <person name="Varghese N."/>
            <person name="Submissions S."/>
        </authorList>
    </citation>
    <scope>NUCLEOTIDE SEQUENCE [LARGE SCALE GENOMIC DNA]</scope>
    <source>
        <strain evidence="5">C3</strain>
    </source>
</reference>
<keyword evidence="1" id="KW-0812">Transmembrane</keyword>
<reference evidence="3 6" key="1">
    <citation type="submission" date="2016-10" db="EMBL/GenBank/DDBJ databases">
        <authorList>
            <person name="de Groot N.N."/>
        </authorList>
    </citation>
    <scope>NUCLEOTIDE SEQUENCE [LARGE SCALE GENOMIC DNA]</scope>
    <source>
        <strain evidence="3 6">L14</strain>
    </source>
</reference>
<dbReference type="AlphaFoldDB" id="A0A1K1LZ10"/>
<evidence type="ECO:0000313" key="2">
    <source>
        <dbReference type="EMBL" id="MBE6084773.1"/>
    </source>
</evidence>
<dbReference type="EMBL" id="FOJX01000001">
    <property type="protein sequence ID" value="SFA73043.1"/>
    <property type="molecule type" value="Genomic_DNA"/>
</dbReference>
<keyword evidence="1" id="KW-1133">Transmembrane helix</keyword>
<evidence type="ECO:0000256" key="1">
    <source>
        <dbReference type="SAM" id="Phobius"/>
    </source>
</evidence>
<feature type="transmembrane region" description="Helical" evidence="1">
    <location>
        <begin position="6"/>
        <end position="28"/>
    </location>
</feature>
<dbReference type="Proteomes" id="UP000183843">
    <property type="component" value="Unassembled WGS sequence"/>
</dbReference>
<dbReference type="EMBL" id="FPJA01000004">
    <property type="protein sequence ID" value="SFW16124.1"/>
    <property type="molecule type" value="Genomic_DNA"/>
</dbReference>
<dbReference type="GO" id="GO:0003676">
    <property type="term" value="F:nucleic acid binding"/>
    <property type="evidence" value="ECO:0007669"/>
    <property type="project" value="InterPro"/>
</dbReference>
<dbReference type="RefSeq" id="WP_051598551.1">
    <property type="nucleotide sequence ID" value="NZ_FOJX01000001.1"/>
</dbReference>
<dbReference type="PIRSF" id="PIRSF002599">
    <property type="entry name" value="Cold_shock_A"/>
    <property type="match status" value="1"/>
</dbReference>
<evidence type="ECO:0000313" key="6">
    <source>
        <dbReference type="Proteomes" id="UP000183843"/>
    </source>
</evidence>
<feature type="transmembrane region" description="Helical" evidence="1">
    <location>
        <begin position="71"/>
        <end position="89"/>
    </location>
</feature>
<evidence type="ECO:0000313" key="5">
    <source>
        <dbReference type="Proteomes" id="UP000182958"/>
    </source>
</evidence>
<dbReference type="InterPro" id="IPR012156">
    <property type="entry name" value="Cold_shock_CspA"/>
</dbReference>
<feature type="transmembrane region" description="Helical" evidence="1">
    <location>
        <begin position="40"/>
        <end position="59"/>
    </location>
</feature>
<evidence type="ECO:0000313" key="4">
    <source>
        <dbReference type="EMBL" id="SFW16124.1"/>
    </source>
</evidence>
<accession>A0A1K1LZ10</accession>
<keyword evidence="5" id="KW-1185">Reference proteome</keyword>
<dbReference type="InterPro" id="IPR010718">
    <property type="entry name" value="DUF1294"/>
</dbReference>
<proteinExistence type="predicted"/>
<sequence length="90" mass="10397">MSMHEIFYWYLAIINALVLVVYGGDKLFAKLDSWRVPEKVLLLLALLGGSIGALLAMQIFRHKTRHLKFRYGVPMILLLQVAALVYLHWK</sequence>
<name>A0A1K1LZ10_SELRU</name>
<reference evidence="4" key="2">
    <citation type="submission" date="2016-11" db="EMBL/GenBank/DDBJ databases">
        <authorList>
            <person name="Jaros S."/>
            <person name="Januszkiewicz K."/>
            <person name="Wedrychowicz H."/>
        </authorList>
    </citation>
    <scope>NUCLEOTIDE SEQUENCE [LARGE SCALE GENOMIC DNA]</scope>
    <source>
        <strain evidence="4">C3</strain>
    </source>
</reference>
<organism evidence="4 5">
    <name type="scientific">Selenomonas ruminantium</name>
    <dbReference type="NCBI Taxonomy" id="971"/>
    <lineage>
        <taxon>Bacteria</taxon>
        <taxon>Bacillati</taxon>
        <taxon>Bacillota</taxon>
        <taxon>Negativicutes</taxon>
        <taxon>Selenomonadales</taxon>
        <taxon>Selenomonadaceae</taxon>
        <taxon>Selenomonas</taxon>
    </lineage>
</organism>
<evidence type="ECO:0000313" key="3">
    <source>
        <dbReference type="EMBL" id="SFA73043.1"/>
    </source>
</evidence>
<gene>
    <name evidence="2" type="ORF">E7203_04785</name>
    <name evidence="4" type="ORF">SAMN02910323_0464</name>
    <name evidence="3" type="ORF">SAMN05216587_101407</name>
</gene>
<keyword evidence="1" id="KW-0472">Membrane</keyword>
<protein>
    <submittedName>
        <fullName evidence="2">DUF1294 domain-containing protein</fullName>
    </submittedName>
</protein>
<dbReference type="EMBL" id="SVCA01000003">
    <property type="protein sequence ID" value="MBE6084773.1"/>
    <property type="molecule type" value="Genomic_DNA"/>
</dbReference>